<dbReference type="EMBL" id="FN653016">
    <property type="protein sequence ID" value="CBY07337.1"/>
    <property type="molecule type" value="Genomic_DNA"/>
</dbReference>
<evidence type="ECO:0000313" key="3">
    <source>
        <dbReference type="Proteomes" id="UP000001307"/>
    </source>
</evidence>
<keyword evidence="3" id="KW-1185">Reference proteome</keyword>
<dbReference type="OrthoDB" id="10434347at2759"/>
<proteinExistence type="predicted"/>
<evidence type="ECO:0000313" key="2">
    <source>
        <dbReference type="EMBL" id="CBY32168.1"/>
    </source>
</evidence>
<accession>E4WTF5</accession>
<dbReference type="EMBL" id="FN654336">
    <property type="protein sequence ID" value="CBY32168.1"/>
    <property type="molecule type" value="Genomic_DNA"/>
</dbReference>
<protein>
    <submittedName>
        <fullName evidence="1">Uncharacterized protein</fullName>
    </submittedName>
</protein>
<name>E4WTF5_OIKDI</name>
<dbReference type="Proteomes" id="UP000011014">
    <property type="component" value="Unassembled WGS sequence"/>
</dbReference>
<dbReference type="Proteomes" id="UP000001307">
    <property type="component" value="Unassembled WGS sequence"/>
</dbReference>
<evidence type="ECO:0000313" key="1">
    <source>
        <dbReference type="EMBL" id="CBY07337.1"/>
    </source>
</evidence>
<organism evidence="1">
    <name type="scientific">Oikopleura dioica</name>
    <name type="common">Tunicate</name>
    <dbReference type="NCBI Taxonomy" id="34765"/>
    <lineage>
        <taxon>Eukaryota</taxon>
        <taxon>Metazoa</taxon>
        <taxon>Chordata</taxon>
        <taxon>Tunicata</taxon>
        <taxon>Appendicularia</taxon>
        <taxon>Copelata</taxon>
        <taxon>Oikopleuridae</taxon>
        <taxon>Oikopleura</taxon>
    </lineage>
</organism>
<dbReference type="InParanoid" id="E4WTF5"/>
<reference evidence="1" key="1">
    <citation type="journal article" date="2010" name="Science">
        <title>Plasticity of animal genome architecture unmasked by rapid evolution of a pelagic tunicate.</title>
        <authorList>
            <person name="Denoeud F."/>
            <person name="Henriet S."/>
            <person name="Mungpakdee S."/>
            <person name="Aury J.M."/>
            <person name="Da Silva C."/>
            <person name="Brinkmann H."/>
            <person name="Mikhaleva J."/>
            <person name="Olsen L.C."/>
            <person name="Jubin C."/>
            <person name="Canestro C."/>
            <person name="Bouquet J.M."/>
            <person name="Danks G."/>
            <person name="Poulain J."/>
            <person name="Campsteijn C."/>
            <person name="Adamski M."/>
            <person name="Cross I."/>
            <person name="Yadetie F."/>
            <person name="Muffato M."/>
            <person name="Louis A."/>
            <person name="Butcher S."/>
            <person name="Tsagkogeorga G."/>
            <person name="Konrad A."/>
            <person name="Singh S."/>
            <person name="Jensen M.F."/>
            <person name="Cong E.H."/>
            <person name="Eikeseth-Otteraa H."/>
            <person name="Noel B."/>
            <person name="Anthouard V."/>
            <person name="Porcel B.M."/>
            <person name="Kachouri-Lafond R."/>
            <person name="Nishino A."/>
            <person name="Ugolini M."/>
            <person name="Chourrout P."/>
            <person name="Nishida H."/>
            <person name="Aasland R."/>
            <person name="Huzurbazar S."/>
            <person name="Westhof E."/>
            <person name="Delsuc F."/>
            <person name="Lehrach H."/>
            <person name="Reinhardt R."/>
            <person name="Weissenbach J."/>
            <person name="Roy S.W."/>
            <person name="Artiguenave F."/>
            <person name="Postlethwait J.H."/>
            <person name="Manak J.R."/>
            <person name="Thompson E.M."/>
            <person name="Jaillon O."/>
            <person name="Du Pasquier L."/>
            <person name="Boudinot P."/>
            <person name="Liberles D.A."/>
            <person name="Volff J.N."/>
            <person name="Philippe H."/>
            <person name="Lenhard B."/>
            <person name="Roest Crollius H."/>
            <person name="Wincker P."/>
            <person name="Chourrout D."/>
        </authorList>
    </citation>
    <scope>NUCLEOTIDE SEQUENCE [LARGE SCALE GENOMIC DNA]</scope>
</reference>
<dbReference type="AlphaFoldDB" id="E4WTF5"/>
<sequence length="170" mass="19104">MKDVQTSQRSSAGTSPTAAELIESNRDAYAAWAVENLSGSGHLSKILRVISTQHNNLKLLLQRESGRNCANTKKNPAEPTGQVVRAKVRKMTEELNFPGVVEFLADLYLDQNISEACKEQIDTEKLIKRINRPTEAIKKVIEKLMRASEREKPTNVFMKELDMPAHLSEK</sequence>
<gene>
    <name evidence="1" type="ORF">GSOID_T00006430001</name>
    <name evidence="2" type="ORF">GSOID_T00030583001</name>
</gene>